<evidence type="ECO:0000259" key="2">
    <source>
        <dbReference type="PROSITE" id="PS50119"/>
    </source>
</evidence>
<dbReference type="SUPFAM" id="SSF57845">
    <property type="entry name" value="B-box zinc-binding domain"/>
    <property type="match status" value="1"/>
</dbReference>
<evidence type="ECO:0000256" key="1">
    <source>
        <dbReference type="PROSITE-ProRule" id="PRU00024"/>
    </source>
</evidence>
<gene>
    <name evidence="3" type="ORF">MAR_011421</name>
</gene>
<dbReference type="PROSITE" id="PS50119">
    <property type="entry name" value="ZF_BBOX"/>
    <property type="match status" value="2"/>
</dbReference>
<feature type="domain" description="B box-type" evidence="2">
    <location>
        <begin position="133"/>
        <end position="182"/>
    </location>
</feature>
<dbReference type="PANTHER" id="PTHR25462">
    <property type="entry name" value="BONUS, ISOFORM C-RELATED"/>
    <property type="match status" value="1"/>
</dbReference>
<dbReference type="PANTHER" id="PTHR25462:SF296">
    <property type="entry name" value="MEIOTIC P26, ISOFORM F"/>
    <property type="match status" value="1"/>
</dbReference>
<dbReference type="EMBL" id="CP111025">
    <property type="protein sequence ID" value="WAR25717.1"/>
    <property type="molecule type" value="Genomic_DNA"/>
</dbReference>
<name>A0ABY7FU98_MYAAR</name>
<protein>
    <submittedName>
        <fullName evidence="3">TRI33-like protein</fullName>
    </submittedName>
</protein>
<sequence length="298" mass="33911">MPYGVGSSDWQSGLRSFVTTLLSDSWLANTRTGFLELQYFPITPPVAVCHTPESTGSTEPCNSSVHLTSDLIHDFACSPCKDDGLNNEAHFFCDECKKYYCNNCVQLHNKLFRTHSVLGRQDVSKWVGYAGLSPIEICDKHGDKKLELLCEDHDKLCCPICVSLTHRLQGITKKRTHNKQSLKYSGKKILAEIQSLRKNVIDKFDDIEKKTKDILENQLHEADDFLQDDIDKCTKLTDKLKTYLNTIQSQQDDNISYIAYKKCKDKMSDAESLLQELSIKPDTTLTFQADPRIEQFLS</sequence>
<proteinExistence type="predicted"/>
<evidence type="ECO:0000313" key="3">
    <source>
        <dbReference type="EMBL" id="WAR25717.1"/>
    </source>
</evidence>
<feature type="non-terminal residue" evidence="3">
    <location>
        <position position="298"/>
    </location>
</feature>
<dbReference type="CDD" id="cd19757">
    <property type="entry name" value="Bbox1"/>
    <property type="match status" value="1"/>
</dbReference>
<keyword evidence="1" id="KW-0862">Zinc</keyword>
<keyword evidence="1" id="KW-0479">Metal-binding</keyword>
<accession>A0ABY7FU98</accession>
<evidence type="ECO:0000313" key="4">
    <source>
        <dbReference type="Proteomes" id="UP001164746"/>
    </source>
</evidence>
<keyword evidence="1" id="KW-0863">Zinc-finger</keyword>
<dbReference type="SMART" id="SM00336">
    <property type="entry name" value="BBOX"/>
    <property type="match status" value="2"/>
</dbReference>
<feature type="domain" description="B box-type" evidence="2">
    <location>
        <begin position="77"/>
        <end position="120"/>
    </location>
</feature>
<dbReference type="Pfam" id="PF00643">
    <property type="entry name" value="zf-B_box"/>
    <property type="match status" value="1"/>
</dbReference>
<dbReference type="InterPro" id="IPR000315">
    <property type="entry name" value="Znf_B-box"/>
</dbReference>
<dbReference type="InterPro" id="IPR047153">
    <property type="entry name" value="TRIM45/56/19-like"/>
</dbReference>
<organism evidence="3 4">
    <name type="scientific">Mya arenaria</name>
    <name type="common">Soft-shell clam</name>
    <dbReference type="NCBI Taxonomy" id="6604"/>
    <lineage>
        <taxon>Eukaryota</taxon>
        <taxon>Metazoa</taxon>
        <taxon>Spiralia</taxon>
        <taxon>Lophotrochozoa</taxon>
        <taxon>Mollusca</taxon>
        <taxon>Bivalvia</taxon>
        <taxon>Autobranchia</taxon>
        <taxon>Heteroconchia</taxon>
        <taxon>Euheterodonta</taxon>
        <taxon>Imparidentia</taxon>
        <taxon>Neoheterodontei</taxon>
        <taxon>Myida</taxon>
        <taxon>Myoidea</taxon>
        <taxon>Myidae</taxon>
        <taxon>Mya</taxon>
    </lineage>
</organism>
<reference evidence="3" key="1">
    <citation type="submission" date="2022-11" db="EMBL/GenBank/DDBJ databases">
        <title>Centuries of genome instability and evolution in soft-shell clam transmissible cancer (bioRxiv).</title>
        <authorList>
            <person name="Hart S.F.M."/>
            <person name="Yonemitsu M.A."/>
            <person name="Giersch R.M."/>
            <person name="Beal B.F."/>
            <person name="Arriagada G."/>
            <person name="Davis B.W."/>
            <person name="Ostrander E.A."/>
            <person name="Goff S.P."/>
            <person name="Metzger M.J."/>
        </authorList>
    </citation>
    <scope>NUCLEOTIDE SEQUENCE</scope>
    <source>
        <strain evidence="3">MELC-2E11</strain>
        <tissue evidence="3">Siphon/mantle</tissue>
    </source>
</reference>
<dbReference type="CDD" id="cd19756">
    <property type="entry name" value="Bbox2"/>
    <property type="match status" value="1"/>
</dbReference>
<dbReference type="Proteomes" id="UP001164746">
    <property type="component" value="Chromosome 14"/>
</dbReference>
<dbReference type="Gene3D" id="3.30.160.60">
    <property type="entry name" value="Classic Zinc Finger"/>
    <property type="match status" value="1"/>
</dbReference>
<keyword evidence="4" id="KW-1185">Reference proteome</keyword>